<dbReference type="Gene3D" id="3.90.550.10">
    <property type="entry name" value="Spore Coat Polysaccharide Biosynthesis Protein SpsA, Chain A"/>
    <property type="match status" value="1"/>
</dbReference>
<evidence type="ECO:0000256" key="2">
    <source>
        <dbReference type="ARBA" id="ARBA00022676"/>
    </source>
</evidence>
<gene>
    <name evidence="5" type="ORF">SAE01_18800</name>
</gene>
<dbReference type="InterPro" id="IPR001173">
    <property type="entry name" value="Glyco_trans_2-like"/>
</dbReference>
<keyword evidence="3 5" id="KW-0808">Transferase</keyword>
<dbReference type="PANTHER" id="PTHR43179">
    <property type="entry name" value="RHAMNOSYLTRANSFERASE WBBL"/>
    <property type="match status" value="1"/>
</dbReference>
<feature type="domain" description="Glycosyltransferase 2-like" evidence="4">
    <location>
        <begin position="11"/>
        <end position="186"/>
    </location>
</feature>
<evidence type="ECO:0000256" key="3">
    <source>
        <dbReference type="ARBA" id="ARBA00022679"/>
    </source>
</evidence>
<organism evidence="5 6">
    <name type="scientific">Segetibacter aerophilus</name>
    <dbReference type="NCBI Taxonomy" id="670293"/>
    <lineage>
        <taxon>Bacteria</taxon>
        <taxon>Pseudomonadati</taxon>
        <taxon>Bacteroidota</taxon>
        <taxon>Chitinophagia</taxon>
        <taxon>Chitinophagales</taxon>
        <taxon>Chitinophagaceae</taxon>
        <taxon>Segetibacter</taxon>
    </lineage>
</organism>
<evidence type="ECO:0000256" key="1">
    <source>
        <dbReference type="ARBA" id="ARBA00006739"/>
    </source>
</evidence>
<dbReference type="RefSeq" id="WP_147203507.1">
    <property type="nucleotide sequence ID" value="NZ_BJYT01000006.1"/>
</dbReference>
<comment type="similarity">
    <text evidence="1">Belongs to the glycosyltransferase 2 family.</text>
</comment>
<reference evidence="5 6" key="1">
    <citation type="submission" date="2019-07" db="EMBL/GenBank/DDBJ databases">
        <title>Whole genome shotgun sequence of Segetibacter aerophilus NBRC 106135.</title>
        <authorList>
            <person name="Hosoyama A."/>
            <person name="Uohara A."/>
            <person name="Ohji S."/>
            <person name="Ichikawa N."/>
        </authorList>
    </citation>
    <scope>NUCLEOTIDE SEQUENCE [LARGE SCALE GENOMIC DNA]</scope>
    <source>
        <strain evidence="5 6">NBRC 106135</strain>
    </source>
</reference>
<keyword evidence="6" id="KW-1185">Reference proteome</keyword>
<accession>A0A512BBS7</accession>
<dbReference type="OrthoDB" id="9771846at2"/>
<dbReference type="InterPro" id="IPR029044">
    <property type="entry name" value="Nucleotide-diphossugar_trans"/>
</dbReference>
<evidence type="ECO:0000259" key="4">
    <source>
        <dbReference type="Pfam" id="PF00535"/>
    </source>
</evidence>
<dbReference type="SUPFAM" id="SSF53448">
    <property type="entry name" value="Nucleotide-diphospho-sugar transferases"/>
    <property type="match status" value="1"/>
</dbReference>
<sequence length="343" mass="39552">MNKPAPSVAIAILNWNGKKFLESLLPELQQLTYPNYTVYVIDNKSSDNSVAYIQSSYPAIKVIELDGNNGFAGGYNKGLSLLNEDYYLMINSDVEVSPSFIEPLVSMMESDTTIASSQPKLLSLKDHTLLEHGGAAGGMIDFLGYPLCRGRIFDASETDRGQYDQETEIFWASGACCLVRREAYWKVKGMYNFFFMHSEEIDMCWRFISEGYKVKYCPDSYIYHLGGGTLSHQSPRKTYLNFRNNIIMCFRNSPWYVNLWLIPTRLVLDLAAALRFLMNDWNNCKAVLLAYKDFIKWLIFEKDKFPAKKKALWSIPFVLKTSVAWQYYINNIKEFSKLKKHEL</sequence>
<keyword evidence="2" id="KW-0328">Glycosyltransferase</keyword>
<dbReference type="Proteomes" id="UP000321513">
    <property type="component" value="Unassembled WGS sequence"/>
</dbReference>
<protein>
    <submittedName>
        <fullName evidence="5">Glycosyl transferase family 2</fullName>
    </submittedName>
</protein>
<evidence type="ECO:0000313" key="6">
    <source>
        <dbReference type="Proteomes" id="UP000321513"/>
    </source>
</evidence>
<dbReference type="GO" id="GO:0016757">
    <property type="term" value="F:glycosyltransferase activity"/>
    <property type="evidence" value="ECO:0007669"/>
    <property type="project" value="UniProtKB-KW"/>
</dbReference>
<evidence type="ECO:0000313" key="5">
    <source>
        <dbReference type="EMBL" id="GEO09384.1"/>
    </source>
</evidence>
<proteinExistence type="inferred from homology"/>
<dbReference type="CDD" id="cd04186">
    <property type="entry name" value="GT_2_like_c"/>
    <property type="match status" value="1"/>
</dbReference>
<dbReference type="PANTHER" id="PTHR43179:SF12">
    <property type="entry name" value="GALACTOFURANOSYLTRANSFERASE GLFT2"/>
    <property type="match status" value="1"/>
</dbReference>
<name>A0A512BBS7_9BACT</name>
<comment type="caution">
    <text evidence="5">The sequence shown here is derived from an EMBL/GenBank/DDBJ whole genome shotgun (WGS) entry which is preliminary data.</text>
</comment>
<dbReference type="EMBL" id="BJYT01000006">
    <property type="protein sequence ID" value="GEO09384.1"/>
    <property type="molecule type" value="Genomic_DNA"/>
</dbReference>
<dbReference type="Pfam" id="PF00535">
    <property type="entry name" value="Glycos_transf_2"/>
    <property type="match status" value="1"/>
</dbReference>
<dbReference type="AlphaFoldDB" id="A0A512BBS7"/>